<organism evidence="1 2">
    <name type="scientific">Candidatus Yanofskybacteria bacterium GW2011_GWE2_40_11</name>
    <dbReference type="NCBI Taxonomy" id="1619033"/>
    <lineage>
        <taxon>Bacteria</taxon>
        <taxon>Candidatus Yanofskyibacteriota</taxon>
    </lineage>
</organism>
<name>A0A0G0TQ36_9BACT</name>
<dbReference type="EMBL" id="LBXZ01000011">
    <property type="protein sequence ID" value="KKR39992.1"/>
    <property type="molecule type" value="Genomic_DNA"/>
</dbReference>
<proteinExistence type="predicted"/>
<comment type="caution">
    <text evidence="1">The sequence shown here is derived from an EMBL/GenBank/DDBJ whole genome shotgun (WGS) entry which is preliminary data.</text>
</comment>
<evidence type="ECO:0000313" key="2">
    <source>
        <dbReference type="Proteomes" id="UP000034072"/>
    </source>
</evidence>
<sequence length="136" mass="14649">MCDCARSLEELATIINREDPIIDRVYDQDGPYWARGLKKHVIVSLLASNIPTDVLACDCPSAKRLRRISQLAADLAMVNAEGSMLERAAVDNAYTLTSALVSGSEEANRLIAFMDAATEMTTDKKGNSATGLKAAT</sequence>
<dbReference type="AlphaFoldDB" id="A0A0G0TQ36"/>
<reference evidence="1 2" key="1">
    <citation type="journal article" date="2015" name="Nature">
        <title>rRNA introns, odd ribosomes, and small enigmatic genomes across a large radiation of phyla.</title>
        <authorList>
            <person name="Brown C.T."/>
            <person name="Hug L.A."/>
            <person name="Thomas B.C."/>
            <person name="Sharon I."/>
            <person name="Castelle C.J."/>
            <person name="Singh A."/>
            <person name="Wilkins M.J."/>
            <person name="Williams K.H."/>
            <person name="Banfield J.F."/>
        </authorList>
    </citation>
    <scope>NUCLEOTIDE SEQUENCE [LARGE SCALE GENOMIC DNA]</scope>
</reference>
<protein>
    <submittedName>
        <fullName evidence="1">Uncharacterized protein</fullName>
    </submittedName>
</protein>
<dbReference type="Proteomes" id="UP000034072">
    <property type="component" value="Unassembled WGS sequence"/>
</dbReference>
<accession>A0A0G0TQ36</accession>
<gene>
    <name evidence="1" type="ORF">UT75_C0011G0020</name>
</gene>
<evidence type="ECO:0000313" key="1">
    <source>
        <dbReference type="EMBL" id="KKR39992.1"/>
    </source>
</evidence>